<proteinExistence type="inferred from homology"/>
<feature type="signal peptide" evidence="8">
    <location>
        <begin position="1"/>
        <end position="23"/>
    </location>
</feature>
<dbReference type="Proteomes" id="UP000633219">
    <property type="component" value="Unassembled WGS sequence"/>
</dbReference>
<evidence type="ECO:0000256" key="3">
    <source>
        <dbReference type="ARBA" id="ARBA00022679"/>
    </source>
</evidence>
<dbReference type="SUPFAM" id="SSF47090">
    <property type="entry name" value="PGBD-like"/>
    <property type="match status" value="1"/>
</dbReference>
<feature type="active site" description="Proton donor/acceptor" evidence="7">
    <location>
        <position position="100"/>
    </location>
</feature>
<dbReference type="EMBL" id="JAEQNC010000002">
    <property type="protein sequence ID" value="MBL0371265.1"/>
    <property type="molecule type" value="Genomic_DNA"/>
</dbReference>
<comment type="caution">
    <text evidence="10">The sequence shown here is derived from an EMBL/GenBank/DDBJ whole genome shotgun (WGS) entry which is preliminary data.</text>
</comment>
<dbReference type="GO" id="GO:0005576">
    <property type="term" value="C:extracellular region"/>
    <property type="evidence" value="ECO:0007669"/>
    <property type="project" value="TreeGrafter"/>
</dbReference>
<keyword evidence="6 7" id="KW-0961">Cell wall biogenesis/degradation</keyword>
<dbReference type="AlphaFoldDB" id="A0A936YRX9"/>
<dbReference type="NCBIfam" id="NF004786">
    <property type="entry name" value="PRK06132.1-3"/>
    <property type="match status" value="1"/>
</dbReference>
<feature type="domain" description="L,D-TPase catalytic" evidence="9">
    <location>
        <begin position="28"/>
        <end position="138"/>
    </location>
</feature>
<feature type="active site" description="Nucleophile" evidence="7">
    <location>
        <position position="114"/>
    </location>
</feature>
<dbReference type="InterPro" id="IPR002477">
    <property type="entry name" value="Peptidoglycan-bd-like"/>
</dbReference>
<dbReference type="PANTHER" id="PTHR30582:SF2">
    <property type="entry name" value="L,D-TRANSPEPTIDASE YCIB-RELATED"/>
    <property type="match status" value="1"/>
</dbReference>
<evidence type="ECO:0000313" key="11">
    <source>
        <dbReference type="Proteomes" id="UP000633219"/>
    </source>
</evidence>
<keyword evidence="11" id="KW-1185">Reference proteome</keyword>
<dbReference type="InterPro" id="IPR016915">
    <property type="entry name" value="UCP029342"/>
</dbReference>
<dbReference type="InterPro" id="IPR036365">
    <property type="entry name" value="PGBD-like_sf"/>
</dbReference>
<evidence type="ECO:0000259" key="9">
    <source>
        <dbReference type="PROSITE" id="PS52029"/>
    </source>
</evidence>
<dbReference type="InterPro" id="IPR036366">
    <property type="entry name" value="PGBDSf"/>
</dbReference>
<keyword evidence="8" id="KW-0732">Signal</keyword>
<name>A0A936YRX9_9HYPH</name>
<evidence type="ECO:0000313" key="10">
    <source>
        <dbReference type="EMBL" id="MBL0371265.1"/>
    </source>
</evidence>
<keyword evidence="4 7" id="KW-0133">Cell shape</keyword>
<accession>A0A936YRX9</accession>
<dbReference type="NCBIfam" id="NF004785">
    <property type="entry name" value="PRK06132.1-2"/>
    <property type="match status" value="1"/>
</dbReference>
<organism evidence="10 11">
    <name type="scientific">Rhizobium setariae</name>
    <dbReference type="NCBI Taxonomy" id="2801340"/>
    <lineage>
        <taxon>Bacteria</taxon>
        <taxon>Pseudomonadati</taxon>
        <taxon>Pseudomonadota</taxon>
        <taxon>Alphaproteobacteria</taxon>
        <taxon>Hyphomicrobiales</taxon>
        <taxon>Rhizobiaceae</taxon>
        <taxon>Rhizobium/Agrobacterium group</taxon>
        <taxon>Rhizobium</taxon>
    </lineage>
</organism>
<evidence type="ECO:0000256" key="5">
    <source>
        <dbReference type="ARBA" id="ARBA00022984"/>
    </source>
</evidence>
<comment type="pathway">
    <text evidence="1 7">Cell wall biogenesis; peptidoglycan biosynthesis.</text>
</comment>
<dbReference type="GO" id="GO:0071972">
    <property type="term" value="F:peptidoglycan L,D-transpeptidase activity"/>
    <property type="evidence" value="ECO:0007669"/>
    <property type="project" value="TreeGrafter"/>
</dbReference>
<dbReference type="GO" id="GO:0018104">
    <property type="term" value="P:peptidoglycan-protein cross-linking"/>
    <property type="evidence" value="ECO:0007669"/>
    <property type="project" value="TreeGrafter"/>
</dbReference>
<dbReference type="PANTHER" id="PTHR30582">
    <property type="entry name" value="L,D-TRANSPEPTIDASE"/>
    <property type="match status" value="1"/>
</dbReference>
<evidence type="ECO:0000256" key="1">
    <source>
        <dbReference type="ARBA" id="ARBA00004752"/>
    </source>
</evidence>
<evidence type="ECO:0000256" key="2">
    <source>
        <dbReference type="ARBA" id="ARBA00005992"/>
    </source>
</evidence>
<gene>
    <name evidence="10" type="ORF">JJB09_04415</name>
</gene>
<dbReference type="InterPro" id="IPR050979">
    <property type="entry name" value="LD-transpeptidase"/>
</dbReference>
<protein>
    <submittedName>
        <fullName evidence="10">L,D-transpeptidase family protein</fullName>
    </submittedName>
</protein>
<evidence type="ECO:0000256" key="7">
    <source>
        <dbReference type="PROSITE-ProRule" id="PRU01373"/>
    </source>
</evidence>
<keyword evidence="3" id="KW-0808">Transferase</keyword>
<dbReference type="GO" id="GO:0016740">
    <property type="term" value="F:transferase activity"/>
    <property type="evidence" value="ECO:0007669"/>
    <property type="project" value="UniProtKB-KW"/>
</dbReference>
<dbReference type="Pfam" id="PF03734">
    <property type="entry name" value="YkuD"/>
    <property type="match status" value="1"/>
</dbReference>
<dbReference type="GO" id="GO:0008360">
    <property type="term" value="P:regulation of cell shape"/>
    <property type="evidence" value="ECO:0007669"/>
    <property type="project" value="UniProtKB-UniRule"/>
</dbReference>
<dbReference type="Gene3D" id="2.40.440.10">
    <property type="entry name" value="L,D-transpeptidase catalytic domain-like"/>
    <property type="match status" value="1"/>
</dbReference>
<comment type="similarity">
    <text evidence="2">Belongs to the YkuD family.</text>
</comment>
<evidence type="ECO:0000256" key="4">
    <source>
        <dbReference type="ARBA" id="ARBA00022960"/>
    </source>
</evidence>
<dbReference type="Gene3D" id="1.10.101.10">
    <property type="entry name" value="PGBD-like superfamily/PGBD"/>
    <property type="match status" value="1"/>
</dbReference>
<dbReference type="PIRSF" id="PIRSF029342">
    <property type="entry name" value="UCP029342_ErfK/YbiS/YcfS/YnhG"/>
    <property type="match status" value="1"/>
</dbReference>
<dbReference type="InterPro" id="IPR005490">
    <property type="entry name" value="LD_TPept_cat_dom"/>
</dbReference>
<dbReference type="InterPro" id="IPR038063">
    <property type="entry name" value="Transpep_catalytic_dom"/>
</dbReference>
<sequence length="412" mass="44888">MFTRVSLGIAFATSMLFATTAMATDAPLQIFVSKDTQSLVVYDGEQVVATSNVSTGKAGHTTPSGIFSILEKKKTHFSNLYDDAPMPFMQRITWSGIALHESGSVPSYPASHGCIRMPRKFAKTLYQMTKRGFHVVVSDRKIAPHTITTAELFKPRFPHPSPQLLSDAALRPAMPSDGARIEVAMAETLPKAGATAVATLPQKIAPVRVLITRASDTDRAATIQAMLNRLGYDAGPVDGLHGIKLRAAIKAYQDLHGQKPSGEMTQQFVASIYKVMNRKVPTGWLYVRQNFKPIFDGPVEIADPEIALGTHFFTASDVNAAQNHVRWHGVTLDNHIPDKTARRLGITRPAESLASDAAERAFLRIGIPDDMRERVETMLGDGSSITITDNGTQHETGLGTDFITITRKAPRG</sequence>
<reference evidence="10" key="1">
    <citation type="submission" date="2021-01" db="EMBL/GenBank/DDBJ databases">
        <title>Rhizobium sp. strain KVB221 16S ribosomal RNA gene Genome sequencing and assembly.</title>
        <authorList>
            <person name="Kang M."/>
        </authorList>
    </citation>
    <scope>NUCLEOTIDE SEQUENCE</scope>
    <source>
        <strain evidence="10">KVB221</strain>
    </source>
</reference>
<dbReference type="CDD" id="cd16913">
    <property type="entry name" value="YkuD_like"/>
    <property type="match status" value="1"/>
</dbReference>
<keyword evidence="5 7" id="KW-0573">Peptidoglycan synthesis</keyword>
<evidence type="ECO:0000256" key="6">
    <source>
        <dbReference type="ARBA" id="ARBA00023316"/>
    </source>
</evidence>
<dbReference type="SUPFAM" id="SSF141523">
    <property type="entry name" value="L,D-transpeptidase catalytic domain-like"/>
    <property type="match status" value="1"/>
</dbReference>
<evidence type="ECO:0000256" key="8">
    <source>
        <dbReference type="SAM" id="SignalP"/>
    </source>
</evidence>
<dbReference type="RefSeq" id="WP_201653674.1">
    <property type="nucleotide sequence ID" value="NZ_JAEQNC010000002.1"/>
</dbReference>
<dbReference type="GO" id="GO:0071555">
    <property type="term" value="P:cell wall organization"/>
    <property type="evidence" value="ECO:0007669"/>
    <property type="project" value="UniProtKB-UniRule"/>
</dbReference>
<dbReference type="PROSITE" id="PS52029">
    <property type="entry name" value="LD_TPASE"/>
    <property type="match status" value="1"/>
</dbReference>
<dbReference type="Pfam" id="PF01471">
    <property type="entry name" value="PG_binding_1"/>
    <property type="match status" value="1"/>
</dbReference>
<feature type="chain" id="PRO_5037666494" evidence="8">
    <location>
        <begin position="24"/>
        <end position="412"/>
    </location>
</feature>